<keyword evidence="5 10" id="KW-1133">Transmembrane helix</keyword>
<dbReference type="EMBL" id="VUNS01000005">
    <property type="protein sequence ID" value="MST96810.1"/>
    <property type="molecule type" value="Genomic_DNA"/>
</dbReference>
<dbReference type="RefSeq" id="WP_106052224.1">
    <property type="nucleotide sequence ID" value="NZ_CALXOB010000026.1"/>
</dbReference>
<evidence type="ECO:0000256" key="6">
    <source>
        <dbReference type="ARBA" id="ARBA00023136"/>
    </source>
</evidence>
<evidence type="ECO:0000256" key="10">
    <source>
        <dbReference type="SAM" id="Phobius"/>
    </source>
</evidence>
<keyword evidence="3" id="KW-1003">Cell membrane</keyword>
<evidence type="ECO:0000256" key="7">
    <source>
        <dbReference type="ARBA" id="ARBA00038151"/>
    </source>
</evidence>
<dbReference type="Gene3D" id="1.10.3730.20">
    <property type="match status" value="1"/>
</dbReference>
<protein>
    <recommendedName>
        <fullName evidence="8">Guanidinium exporter</fullName>
    </recommendedName>
</protein>
<feature type="transmembrane region" description="Helical" evidence="10">
    <location>
        <begin position="57"/>
        <end position="78"/>
    </location>
</feature>
<proteinExistence type="inferred from homology"/>
<dbReference type="GO" id="GO:1990961">
    <property type="term" value="P:xenobiotic detoxification by transmembrane export across the plasma membrane"/>
    <property type="evidence" value="ECO:0007669"/>
    <property type="project" value="UniProtKB-ARBA"/>
</dbReference>
<gene>
    <name evidence="11" type="primary">sugE</name>
    <name evidence="11" type="ORF">FYJ85_07090</name>
</gene>
<feature type="transmembrane region" description="Helical" evidence="10">
    <location>
        <begin position="84"/>
        <end position="104"/>
    </location>
</feature>
<dbReference type="AlphaFoldDB" id="A0A844FZM6"/>
<keyword evidence="12" id="KW-1185">Reference proteome</keyword>
<comment type="caution">
    <text evidence="11">The sequence shown here is derived from an EMBL/GenBank/DDBJ whole genome shotgun (WGS) entry which is preliminary data.</text>
</comment>
<keyword evidence="4 9" id="KW-0812">Transmembrane</keyword>
<dbReference type="SUPFAM" id="SSF103481">
    <property type="entry name" value="Multidrug resistance efflux transporter EmrE"/>
    <property type="match status" value="1"/>
</dbReference>
<evidence type="ECO:0000313" key="11">
    <source>
        <dbReference type="EMBL" id="MST96810.1"/>
    </source>
</evidence>
<dbReference type="GO" id="GO:0005886">
    <property type="term" value="C:plasma membrane"/>
    <property type="evidence" value="ECO:0007669"/>
    <property type="project" value="UniProtKB-SubCell"/>
</dbReference>
<dbReference type="NCBIfam" id="NF008512">
    <property type="entry name" value="PRK11431.1"/>
    <property type="match status" value="1"/>
</dbReference>
<keyword evidence="6 10" id="KW-0472">Membrane</keyword>
<accession>A0A844FZM6</accession>
<sequence>MNWMLLICAGIFEICWAVGLKSSHGFTRPVPSLLTVAAMAVSLLLLSFSMRTLPLGTAYAVWTGIGAAGTVAAGMIFFGESVSILRILCLALILSGIAGLKILAQK</sequence>
<dbReference type="Proteomes" id="UP000435649">
    <property type="component" value="Unassembled WGS sequence"/>
</dbReference>
<name>A0A844FZM6_9BACT</name>
<evidence type="ECO:0000256" key="8">
    <source>
        <dbReference type="ARBA" id="ARBA00039168"/>
    </source>
</evidence>
<evidence type="ECO:0000256" key="2">
    <source>
        <dbReference type="ARBA" id="ARBA00022448"/>
    </source>
</evidence>
<evidence type="ECO:0000256" key="5">
    <source>
        <dbReference type="ARBA" id="ARBA00022989"/>
    </source>
</evidence>
<feature type="transmembrane region" description="Helical" evidence="10">
    <location>
        <begin position="33"/>
        <end position="50"/>
    </location>
</feature>
<dbReference type="FunFam" id="1.10.3730.20:FF:000001">
    <property type="entry name" value="Quaternary ammonium compound resistance transporter SugE"/>
    <property type="match status" value="1"/>
</dbReference>
<dbReference type="Pfam" id="PF00893">
    <property type="entry name" value="Multi_Drug_Res"/>
    <property type="match status" value="1"/>
</dbReference>
<dbReference type="PANTHER" id="PTHR30561">
    <property type="entry name" value="SMR FAMILY PROTON-DEPENDENT DRUG EFFLUX TRANSPORTER SUGE"/>
    <property type="match status" value="1"/>
</dbReference>
<evidence type="ECO:0000256" key="1">
    <source>
        <dbReference type="ARBA" id="ARBA00004651"/>
    </source>
</evidence>
<comment type="similarity">
    <text evidence="7">Belongs to the drug/metabolite transporter (DMT) superfamily. Small multidrug resistance (SMR) (TC 2.A.7.1) family. Gdx/SugE subfamily.</text>
</comment>
<dbReference type="InterPro" id="IPR037185">
    <property type="entry name" value="EmrE-like"/>
</dbReference>
<comment type="subcellular location">
    <subcellularLocation>
        <location evidence="1 9">Cell membrane</location>
        <topology evidence="1 9">Multi-pass membrane protein</topology>
    </subcellularLocation>
</comment>
<evidence type="ECO:0000256" key="9">
    <source>
        <dbReference type="RuleBase" id="RU003942"/>
    </source>
</evidence>
<organism evidence="11 12">
    <name type="scientific">Victivallis lenta</name>
    <dbReference type="NCBI Taxonomy" id="2606640"/>
    <lineage>
        <taxon>Bacteria</taxon>
        <taxon>Pseudomonadati</taxon>
        <taxon>Lentisphaerota</taxon>
        <taxon>Lentisphaeria</taxon>
        <taxon>Victivallales</taxon>
        <taxon>Victivallaceae</taxon>
        <taxon>Victivallis</taxon>
    </lineage>
</organism>
<dbReference type="InterPro" id="IPR000390">
    <property type="entry name" value="Small_drug/metabolite_transptr"/>
</dbReference>
<dbReference type="GO" id="GO:0022857">
    <property type="term" value="F:transmembrane transporter activity"/>
    <property type="evidence" value="ECO:0007669"/>
    <property type="project" value="InterPro"/>
</dbReference>
<evidence type="ECO:0000256" key="4">
    <source>
        <dbReference type="ARBA" id="ARBA00022692"/>
    </source>
</evidence>
<dbReference type="PANTHER" id="PTHR30561:SF0">
    <property type="entry name" value="GUANIDINIUM EXPORTER"/>
    <property type="match status" value="1"/>
</dbReference>
<evidence type="ECO:0000313" key="12">
    <source>
        <dbReference type="Proteomes" id="UP000435649"/>
    </source>
</evidence>
<reference evidence="11 12" key="1">
    <citation type="submission" date="2019-08" db="EMBL/GenBank/DDBJ databases">
        <title>In-depth cultivation of the pig gut microbiome towards novel bacterial diversity and tailored functional studies.</title>
        <authorList>
            <person name="Wylensek D."/>
            <person name="Hitch T.C.A."/>
            <person name="Clavel T."/>
        </authorList>
    </citation>
    <scope>NUCLEOTIDE SEQUENCE [LARGE SCALE GENOMIC DNA]</scope>
    <source>
        <strain evidence="11 12">BBE-744-WT-12</strain>
    </source>
</reference>
<evidence type="ECO:0000256" key="3">
    <source>
        <dbReference type="ARBA" id="ARBA00022475"/>
    </source>
</evidence>
<keyword evidence="2" id="KW-0813">Transport</keyword>
<dbReference type="InterPro" id="IPR045324">
    <property type="entry name" value="Small_multidrug_res"/>
</dbReference>